<keyword evidence="2" id="KW-1185">Reference proteome</keyword>
<keyword evidence="1" id="KW-0560">Oxidoreductase</keyword>
<sequence>MLVGKTIGEAKVVKEDYLAAFAQAIVPVRGRISAKYRKAVCMNLLCDFLESNGI</sequence>
<name>A0A0U1KX72_9FIRM</name>
<dbReference type="AlphaFoldDB" id="A0A0U1KX72"/>
<dbReference type="GO" id="GO:0004854">
    <property type="term" value="F:xanthine dehydrogenase activity"/>
    <property type="evidence" value="ECO:0007669"/>
    <property type="project" value="UniProtKB-EC"/>
</dbReference>
<organism evidence="1 2">
    <name type="scientific">Sporomusa ovata</name>
    <dbReference type="NCBI Taxonomy" id="2378"/>
    <lineage>
        <taxon>Bacteria</taxon>
        <taxon>Bacillati</taxon>
        <taxon>Bacillota</taxon>
        <taxon>Negativicutes</taxon>
        <taxon>Selenomonadales</taxon>
        <taxon>Sporomusaceae</taxon>
        <taxon>Sporomusa</taxon>
    </lineage>
</organism>
<accession>A0A0U1KX72</accession>
<dbReference type="EMBL" id="CTRP01000007">
    <property type="protein sequence ID" value="CQR72010.1"/>
    <property type="molecule type" value="Genomic_DNA"/>
</dbReference>
<dbReference type="Proteomes" id="UP000049855">
    <property type="component" value="Unassembled WGS sequence"/>
</dbReference>
<gene>
    <name evidence="1" type="ORF">SpAn4DRAFT_5251</name>
</gene>
<reference evidence="2" key="1">
    <citation type="submission" date="2015-03" db="EMBL/GenBank/DDBJ databases">
        <authorList>
            <person name="Nijsse Bart"/>
        </authorList>
    </citation>
    <scope>NUCLEOTIDE SEQUENCE [LARGE SCALE GENOMIC DNA]</scope>
</reference>
<evidence type="ECO:0000313" key="2">
    <source>
        <dbReference type="Proteomes" id="UP000049855"/>
    </source>
</evidence>
<evidence type="ECO:0000313" key="1">
    <source>
        <dbReference type="EMBL" id="CQR72010.1"/>
    </source>
</evidence>
<protein>
    <submittedName>
        <fullName evidence="1">Xanthine dehydrogenase, FAD binding subunit</fullName>
        <ecNumber evidence="1">1.17.1.4</ecNumber>
    </submittedName>
</protein>
<dbReference type="EC" id="1.17.1.4" evidence="1"/>
<proteinExistence type="predicted"/>